<accession>A0AC60PH59</accession>
<feature type="non-terminal residue" evidence="1">
    <location>
        <position position="1"/>
    </location>
</feature>
<evidence type="ECO:0000313" key="2">
    <source>
        <dbReference type="Proteomes" id="UP000805193"/>
    </source>
</evidence>
<reference evidence="1 2" key="1">
    <citation type="journal article" date="2020" name="Cell">
        <title>Large-Scale Comparative Analyses of Tick Genomes Elucidate Their Genetic Diversity and Vector Capacities.</title>
        <authorList>
            <consortium name="Tick Genome and Microbiome Consortium (TIGMIC)"/>
            <person name="Jia N."/>
            <person name="Wang J."/>
            <person name="Shi W."/>
            <person name="Du L."/>
            <person name="Sun Y."/>
            <person name="Zhan W."/>
            <person name="Jiang J.F."/>
            <person name="Wang Q."/>
            <person name="Zhang B."/>
            <person name="Ji P."/>
            <person name="Bell-Sakyi L."/>
            <person name="Cui X.M."/>
            <person name="Yuan T.T."/>
            <person name="Jiang B.G."/>
            <person name="Yang W.F."/>
            <person name="Lam T.T."/>
            <person name="Chang Q.C."/>
            <person name="Ding S.J."/>
            <person name="Wang X.J."/>
            <person name="Zhu J.G."/>
            <person name="Ruan X.D."/>
            <person name="Zhao L."/>
            <person name="Wei J.T."/>
            <person name="Ye R.Z."/>
            <person name="Que T.C."/>
            <person name="Du C.H."/>
            <person name="Zhou Y.H."/>
            <person name="Cheng J.X."/>
            <person name="Dai P.F."/>
            <person name="Guo W.B."/>
            <person name="Han X.H."/>
            <person name="Huang E.J."/>
            <person name="Li L.F."/>
            <person name="Wei W."/>
            <person name="Gao Y.C."/>
            <person name="Liu J.Z."/>
            <person name="Shao H.Z."/>
            <person name="Wang X."/>
            <person name="Wang C.C."/>
            <person name="Yang T.C."/>
            <person name="Huo Q.B."/>
            <person name="Li W."/>
            <person name="Chen H.Y."/>
            <person name="Chen S.E."/>
            <person name="Zhou L.G."/>
            <person name="Ni X.B."/>
            <person name="Tian J.H."/>
            <person name="Sheng Y."/>
            <person name="Liu T."/>
            <person name="Pan Y.S."/>
            <person name="Xia L.Y."/>
            <person name="Li J."/>
            <person name="Zhao F."/>
            <person name="Cao W.C."/>
        </authorList>
    </citation>
    <scope>NUCLEOTIDE SEQUENCE [LARGE SCALE GENOMIC DNA]</scope>
    <source>
        <strain evidence="1">Iper-2018</strain>
    </source>
</reference>
<keyword evidence="2" id="KW-1185">Reference proteome</keyword>
<sequence length="212" mass="22838">ADIVCESHKVVAARPMGPKGNTILVTFEGRVLPKKVSYMSEVLTVREYRPRPLVCFRCHAIGHKMNVCPRDTARCGTCGSEHDGMEGCAQTLKCRNCGGAHVATSKDCPQRAIPPRRNNQKPTAGRDQGQEQPPPRPTAPAPPAHLGGGTSYAAKTTGSIQPKTPPAHQSQQAGMMLQTLHAQQAGFARLEKQMTALTAAIHMLINTHNAKH</sequence>
<organism evidence="1 2">
    <name type="scientific">Ixodes persulcatus</name>
    <name type="common">Taiga tick</name>
    <dbReference type="NCBI Taxonomy" id="34615"/>
    <lineage>
        <taxon>Eukaryota</taxon>
        <taxon>Metazoa</taxon>
        <taxon>Ecdysozoa</taxon>
        <taxon>Arthropoda</taxon>
        <taxon>Chelicerata</taxon>
        <taxon>Arachnida</taxon>
        <taxon>Acari</taxon>
        <taxon>Parasitiformes</taxon>
        <taxon>Ixodida</taxon>
        <taxon>Ixodoidea</taxon>
        <taxon>Ixodidae</taxon>
        <taxon>Ixodinae</taxon>
        <taxon>Ixodes</taxon>
    </lineage>
</organism>
<name>A0AC60PH59_IXOPE</name>
<gene>
    <name evidence="1" type="ORF">HPB47_003883</name>
</gene>
<protein>
    <submittedName>
        <fullName evidence="1">Uncharacterized protein</fullName>
    </submittedName>
</protein>
<dbReference type="EMBL" id="JABSTQ010010579">
    <property type="protein sequence ID" value="KAG0419762.1"/>
    <property type="molecule type" value="Genomic_DNA"/>
</dbReference>
<dbReference type="Proteomes" id="UP000805193">
    <property type="component" value="Unassembled WGS sequence"/>
</dbReference>
<comment type="caution">
    <text evidence="1">The sequence shown here is derived from an EMBL/GenBank/DDBJ whole genome shotgun (WGS) entry which is preliminary data.</text>
</comment>
<evidence type="ECO:0000313" key="1">
    <source>
        <dbReference type="EMBL" id="KAG0419762.1"/>
    </source>
</evidence>
<proteinExistence type="predicted"/>